<evidence type="ECO:0000313" key="4">
    <source>
        <dbReference type="Proteomes" id="UP000501726"/>
    </source>
</evidence>
<organism evidence="3 4">
    <name type="scientific">Thiosulfatimonas sediminis</name>
    <dbReference type="NCBI Taxonomy" id="2675054"/>
    <lineage>
        <taxon>Bacteria</taxon>
        <taxon>Pseudomonadati</taxon>
        <taxon>Pseudomonadota</taxon>
        <taxon>Gammaproteobacteria</taxon>
        <taxon>Thiotrichales</taxon>
        <taxon>Piscirickettsiaceae</taxon>
        <taxon>Thiosulfatimonas</taxon>
    </lineage>
</organism>
<accession>A0A6F8PUQ3</accession>
<dbReference type="PANTHER" id="PTHR19308">
    <property type="entry name" value="PHOSPHATIDYLCHOLINE TRANSFER PROTEIN"/>
    <property type="match status" value="1"/>
</dbReference>
<dbReference type="SUPFAM" id="SSF55961">
    <property type="entry name" value="Bet v1-like"/>
    <property type="match status" value="1"/>
</dbReference>
<dbReference type="KEGG" id="tse:THMIRHAS_12120"/>
<dbReference type="PANTHER" id="PTHR19308:SF14">
    <property type="entry name" value="START DOMAIN-CONTAINING PROTEIN"/>
    <property type="match status" value="1"/>
</dbReference>
<dbReference type="PIRSF" id="PIRSF039033">
    <property type="entry name" value="START_dom"/>
    <property type="match status" value="1"/>
</dbReference>
<reference evidence="4" key="1">
    <citation type="submission" date="2019-11" db="EMBL/GenBank/DDBJ databases">
        <title>Isolation and characterization of two novel species in the genus Thiomicrorhabdus.</title>
        <authorList>
            <person name="Mochizuki J."/>
            <person name="Kojima H."/>
            <person name="Fukui M."/>
        </authorList>
    </citation>
    <scope>NUCLEOTIDE SEQUENCE [LARGE SCALE GENOMIC DNA]</scope>
    <source>
        <strain evidence="4">aks77</strain>
    </source>
</reference>
<feature type="domain" description="START" evidence="2">
    <location>
        <begin position="24"/>
        <end position="205"/>
    </location>
</feature>
<name>A0A6F8PUQ3_9GAMM</name>
<dbReference type="EMBL" id="AP021889">
    <property type="protein sequence ID" value="BBP45839.1"/>
    <property type="molecule type" value="Genomic_DNA"/>
</dbReference>
<dbReference type="PROSITE" id="PS50848">
    <property type="entry name" value="START"/>
    <property type="match status" value="1"/>
</dbReference>
<dbReference type="InterPro" id="IPR028347">
    <property type="entry name" value="START_dom_prot"/>
</dbReference>
<dbReference type="GO" id="GO:0008289">
    <property type="term" value="F:lipid binding"/>
    <property type="evidence" value="ECO:0007669"/>
    <property type="project" value="InterPro"/>
</dbReference>
<feature type="signal peptide" evidence="1">
    <location>
        <begin position="1"/>
        <end position="23"/>
    </location>
</feature>
<keyword evidence="1" id="KW-0732">Signal</keyword>
<dbReference type="InterPro" id="IPR002913">
    <property type="entry name" value="START_lipid-bd_dom"/>
</dbReference>
<dbReference type="Proteomes" id="UP000501726">
    <property type="component" value="Chromosome"/>
</dbReference>
<protein>
    <submittedName>
        <fullName evidence="3">Cyclase</fullName>
    </submittedName>
</protein>
<dbReference type="AlphaFoldDB" id="A0A6F8PUQ3"/>
<proteinExistence type="predicted"/>
<dbReference type="InterPro" id="IPR023393">
    <property type="entry name" value="START-like_dom_sf"/>
</dbReference>
<dbReference type="GO" id="GO:0005737">
    <property type="term" value="C:cytoplasm"/>
    <property type="evidence" value="ECO:0007669"/>
    <property type="project" value="UniProtKB-ARBA"/>
</dbReference>
<evidence type="ECO:0000313" key="3">
    <source>
        <dbReference type="EMBL" id="BBP45839.1"/>
    </source>
</evidence>
<dbReference type="InterPro" id="IPR051213">
    <property type="entry name" value="START_lipid_transfer"/>
</dbReference>
<dbReference type="Pfam" id="PF01852">
    <property type="entry name" value="START"/>
    <property type="match status" value="1"/>
</dbReference>
<feature type="chain" id="PRO_5026277134" evidence="1">
    <location>
        <begin position="24"/>
        <end position="205"/>
    </location>
</feature>
<dbReference type="RefSeq" id="WP_173271906.1">
    <property type="nucleotide sequence ID" value="NZ_AP021889.1"/>
</dbReference>
<dbReference type="Gene3D" id="3.30.530.20">
    <property type="match status" value="1"/>
</dbReference>
<gene>
    <name evidence="3" type="ORF">THMIRHAS_12120</name>
</gene>
<sequence length="205" mass="23325">MQRKTYLSALGGCMLLFSAQSIAWQEQTTVENNQHVQVWTQSVADTNFKAFRGQVTIAAPMQSVFDFIGATEKSPEWYFKTKSAKLLKQLNAKEFLIYSITTAPWPVSDRDSITRVKVEDELPGEITIRLRAEPEELPPQEGMVRITKLDGYWHLKKLDEEHTEVTLEVAAEPGGLLPSCLANSMAYEMPYESLKNLKRILEKNQ</sequence>
<evidence type="ECO:0000259" key="2">
    <source>
        <dbReference type="PROSITE" id="PS50848"/>
    </source>
</evidence>
<keyword evidence="4" id="KW-1185">Reference proteome</keyword>
<evidence type="ECO:0000256" key="1">
    <source>
        <dbReference type="SAM" id="SignalP"/>
    </source>
</evidence>